<gene>
    <name evidence="7" type="ORF">ACFSR2_19650</name>
</gene>
<dbReference type="Pfam" id="PF04542">
    <property type="entry name" value="Sigma70_r2"/>
    <property type="match status" value="1"/>
</dbReference>
<dbReference type="CDD" id="cd06171">
    <property type="entry name" value="Sigma70_r4"/>
    <property type="match status" value="1"/>
</dbReference>
<evidence type="ECO:0000313" key="8">
    <source>
        <dbReference type="Proteomes" id="UP001597510"/>
    </source>
</evidence>
<dbReference type="InterPro" id="IPR013325">
    <property type="entry name" value="RNA_pol_sigma_r2"/>
</dbReference>
<accession>A0ABW5JDI3</accession>
<proteinExistence type="inferred from homology"/>
<evidence type="ECO:0000256" key="2">
    <source>
        <dbReference type="ARBA" id="ARBA00023015"/>
    </source>
</evidence>
<evidence type="ECO:0000256" key="1">
    <source>
        <dbReference type="ARBA" id="ARBA00010641"/>
    </source>
</evidence>
<keyword evidence="8" id="KW-1185">Reference proteome</keyword>
<name>A0ABW5JDI3_9BACT</name>
<keyword evidence="3" id="KW-0731">Sigma factor</keyword>
<dbReference type="EMBL" id="JBHULC010000027">
    <property type="protein sequence ID" value="MFD2523122.1"/>
    <property type="molecule type" value="Genomic_DNA"/>
</dbReference>
<dbReference type="InterPro" id="IPR007627">
    <property type="entry name" value="RNA_pol_sigma70_r2"/>
</dbReference>
<dbReference type="InterPro" id="IPR013249">
    <property type="entry name" value="RNA_pol_sigma70_r4_t2"/>
</dbReference>
<feature type="domain" description="RNA polymerase sigma-70 region 2" evidence="5">
    <location>
        <begin position="34"/>
        <end position="95"/>
    </location>
</feature>
<dbReference type="SUPFAM" id="SSF88659">
    <property type="entry name" value="Sigma3 and sigma4 domains of RNA polymerase sigma factors"/>
    <property type="match status" value="1"/>
</dbReference>
<dbReference type="InterPro" id="IPR039425">
    <property type="entry name" value="RNA_pol_sigma-70-like"/>
</dbReference>
<dbReference type="Gene3D" id="1.10.10.10">
    <property type="entry name" value="Winged helix-like DNA-binding domain superfamily/Winged helix DNA-binding domain"/>
    <property type="match status" value="1"/>
</dbReference>
<comment type="caution">
    <text evidence="7">The sequence shown here is derived from an EMBL/GenBank/DDBJ whole genome shotgun (WGS) entry which is preliminary data.</text>
</comment>
<dbReference type="PANTHER" id="PTHR43133:SF51">
    <property type="entry name" value="RNA POLYMERASE SIGMA FACTOR"/>
    <property type="match status" value="1"/>
</dbReference>
<feature type="domain" description="RNA polymerase sigma factor 70 region 4 type 2" evidence="6">
    <location>
        <begin position="136"/>
        <end position="188"/>
    </location>
</feature>
<dbReference type="InterPro" id="IPR014284">
    <property type="entry name" value="RNA_pol_sigma-70_dom"/>
</dbReference>
<evidence type="ECO:0000256" key="4">
    <source>
        <dbReference type="ARBA" id="ARBA00023163"/>
    </source>
</evidence>
<organism evidence="7 8">
    <name type="scientific">Emticicia soli</name>
    <dbReference type="NCBI Taxonomy" id="2027878"/>
    <lineage>
        <taxon>Bacteria</taxon>
        <taxon>Pseudomonadati</taxon>
        <taxon>Bacteroidota</taxon>
        <taxon>Cytophagia</taxon>
        <taxon>Cytophagales</taxon>
        <taxon>Leadbetterellaceae</taxon>
        <taxon>Emticicia</taxon>
    </lineage>
</organism>
<protein>
    <submittedName>
        <fullName evidence="7">RNA polymerase sigma factor</fullName>
    </submittedName>
</protein>
<keyword evidence="2" id="KW-0805">Transcription regulation</keyword>
<reference evidence="8" key="1">
    <citation type="journal article" date="2019" name="Int. J. Syst. Evol. Microbiol.">
        <title>The Global Catalogue of Microorganisms (GCM) 10K type strain sequencing project: providing services to taxonomists for standard genome sequencing and annotation.</title>
        <authorList>
            <consortium name="The Broad Institute Genomics Platform"/>
            <consortium name="The Broad Institute Genome Sequencing Center for Infectious Disease"/>
            <person name="Wu L."/>
            <person name="Ma J."/>
        </authorList>
    </citation>
    <scope>NUCLEOTIDE SEQUENCE [LARGE SCALE GENOMIC DNA]</scope>
    <source>
        <strain evidence="8">KCTC 52344</strain>
    </source>
</reference>
<dbReference type="SUPFAM" id="SSF88946">
    <property type="entry name" value="Sigma2 domain of RNA polymerase sigma factors"/>
    <property type="match status" value="1"/>
</dbReference>
<dbReference type="Proteomes" id="UP001597510">
    <property type="component" value="Unassembled WGS sequence"/>
</dbReference>
<dbReference type="PANTHER" id="PTHR43133">
    <property type="entry name" value="RNA POLYMERASE ECF-TYPE SIGMA FACTO"/>
    <property type="match status" value="1"/>
</dbReference>
<dbReference type="InterPro" id="IPR013324">
    <property type="entry name" value="RNA_pol_sigma_r3/r4-like"/>
</dbReference>
<keyword evidence="4" id="KW-0804">Transcription</keyword>
<evidence type="ECO:0000256" key="3">
    <source>
        <dbReference type="ARBA" id="ARBA00023082"/>
    </source>
</evidence>
<dbReference type="NCBIfam" id="TIGR02937">
    <property type="entry name" value="sigma70-ECF"/>
    <property type="match status" value="1"/>
</dbReference>
<dbReference type="RefSeq" id="WP_340239331.1">
    <property type="nucleotide sequence ID" value="NZ_JBBEWC010000012.1"/>
</dbReference>
<sequence>MSIIREHNVSDRTLVDRVLGGDTNAFRIIMKNTEGLVAQIVYKMVRNPADRKDLAQDVYLKAFQHLSRFQFQAKLSTWIGQIAYNACLGYLEKKKLVLIDSVTDEDENQVLDKLNNVIDPFLSETESSFFKQELSEILKTEIDKLSPVYKTLITLYHTEELSYTEIGEITQLPEGTVKSYLSRARKLLKDNLLRRYKKEAL</sequence>
<comment type="similarity">
    <text evidence="1">Belongs to the sigma-70 factor family. ECF subfamily.</text>
</comment>
<dbReference type="Gene3D" id="1.10.1740.10">
    <property type="match status" value="1"/>
</dbReference>
<evidence type="ECO:0000259" key="6">
    <source>
        <dbReference type="Pfam" id="PF08281"/>
    </source>
</evidence>
<dbReference type="InterPro" id="IPR036388">
    <property type="entry name" value="WH-like_DNA-bd_sf"/>
</dbReference>
<dbReference type="Pfam" id="PF08281">
    <property type="entry name" value="Sigma70_r4_2"/>
    <property type="match status" value="1"/>
</dbReference>
<evidence type="ECO:0000259" key="5">
    <source>
        <dbReference type="Pfam" id="PF04542"/>
    </source>
</evidence>
<evidence type="ECO:0000313" key="7">
    <source>
        <dbReference type="EMBL" id="MFD2523122.1"/>
    </source>
</evidence>